<evidence type="ECO:0000313" key="2">
    <source>
        <dbReference type="EMBL" id="KAA1426808.1"/>
    </source>
</evidence>
<proteinExistence type="predicted"/>
<protein>
    <submittedName>
        <fullName evidence="2">VOC family protein</fullName>
    </submittedName>
</protein>
<gene>
    <name evidence="2" type="ORF">F0U47_12680</name>
</gene>
<dbReference type="SUPFAM" id="SSF54593">
    <property type="entry name" value="Glyoxalase/Bleomycin resistance protein/Dihydroxybiphenyl dioxygenase"/>
    <property type="match status" value="1"/>
</dbReference>
<reference evidence="2 3" key="2">
    <citation type="submission" date="2019-09" db="EMBL/GenBank/DDBJ databases">
        <authorList>
            <person name="Jin C."/>
        </authorList>
    </citation>
    <scope>NUCLEOTIDE SEQUENCE [LARGE SCALE GENOMIC DNA]</scope>
    <source>
        <strain evidence="2 3">BN140041</strain>
    </source>
</reference>
<name>A0A5B1M313_9ACTN</name>
<keyword evidence="3" id="KW-1185">Reference proteome</keyword>
<dbReference type="InterPro" id="IPR028973">
    <property type="entry name" value="PhnB-like"/>
</dbReference>
<dbReference type="RefSeq" id="WP_149750838.1">
    <property type="nucleotide sequence ID" value="NZ_VUJW01000006.1"/>
</dbReference>
<dbReference type="Pfam" id="PF06983">
    <property type="entry name" value="3-dmu-9_3-mt"/>
    <property type="match status" value="1"/>
</dbReference>
<organism evidence="2 3">
    <name type="scientific">Nocardioides antri</name>
    <dbReference type="NCBI Taxonomy" id="2607659"/>
    <lineage>
        <taxon>Bacteria</taxon>
        <taxon>Bacillati</taxon>
        <taxon>Actinomycetota</taxon>
        <taxon>Actinomycetes</taxon>
        <taxon>Propionibacteriales</taxon>
        <taxon>Nocardioidaceae</taxon>
        <taxon>Nocardioides</taxon>
    </lineage>
</organism>
<accession>A0A5B1M313</accession>
<dbReference type="InterPro" id="IPR029068">
    <property type="entry name" value="Glyas_Bleomycin-R_OHBP_Dase"/>
</dbReference>
<evidence type="ECO:0000313" key="3">
    <source>
        <dbReference type="Proteomes" id="UP000324351"/>
    </source>
</evidence>
<reference evidence="2 3" key="1">
    <citation type="submission" date="2019-09" db="EMBL/GenBank/DDBJ databases">
        <title>Nocardioides panacisoli sp. nov., isolated from the soil of a ginseng field.</title>
        <authorList>
            <person name="Cho C."/>
        </authorList>
    </citation>
    <scope>NUCLEOTIDE SEQUENCE [LARGE SCALE GENOMIC DNA]</scope>
    <source>
        <strain evidence="2 3">BN140041</strain>
    </source>
</reference>
<dbReference type="PANTHER" id="PTHR33990:SF1">
    <property type="entry name" value="PROTEIN YJDN"/>
    <property type="match status" value="1"/>
</dbReference>
<feature type="domain" description="PhnB-like" evidence="1">
    <location>
        <begin position="7"/>
        <end position="132"/>
    </location>
</feature>
<dbReference type="EMBL" id="VUJW01000006">
    <property type="protein sequence ID" value="KAA1426808.1"/>
    <property type="molecule type" value="Genomic_DNA"/>
</dbReference>
<evidence type="ECO:0000259" key="1">
    <source>
        <dbReference type="Pfam" id="PF06983"/>
    </source>
</evidence>
<sequence length="139" mass="14874">MGALLNPYLSFKDTARTAMEFYQEVFGGELTVNTFGEYGDPDSPASELVMHSMLTTPDGFTLMASDTPEGMAFTPGSQITVSLAGDGDDVDTVRGYWEKLADGATVNVPLEQQVWGDEFGQLTDKFGIGWMVNIGGSAA</sequence>
<dbReference type="AlphaFoldDB" id="A0A5B1M313"/>
<dbReference type="PANTHER" id="PTHR33990">
    <property type="entry name" value="PROTEIN YJDN-RELATED"/>
    <property type="match status" value="1"/>
</dbReference>
<dbReference type="Proteomes" id="UP000324351">
    <property type="component" value="Unassembled WGS sequence"/>
</dbReference>
<comment type="caution">
    <text evidence="2">The sequence shown here is derived from an EMBL/GenBank/DDBJ whole genome shotgun (WGS) entry which is preliminary data.</text>
</comment>
<dbReference type="CDD" id="cd06588">
    <property type="entry name" value="PhnB_like"/>
    <property type="match status" value="1"/>
</dbReference>
<dbReference type="Gene3D" id="3.10.180.10">
    <property type="entry name" value="2,3-Dihydroxybiphenyl 1,2-Dioxygenase, domain 1"/>
    <property type="match status" value="1"/>
</dbReference>